<evidence type="ECO:0000256" key="1">
    <source>
        <dbReference type="SAM" id="SignalP"/>
    </source>
</evidence>
<protein>
    <recommendedName>
        <fullName evidence="4">Carboxypeptidase-like protein</fullName>
    </recommendedName>
</protein>
<gene>
    <name evidence="2" type="ORF">HDE68_002845</name>
</gene>
<dbReference type="Proteomes" id="UP000537204">
    <property type="component" value="Unassembled WGS sequence"/>
</dbReference>
<dbReference type="AlphaFoldDB" id="A0A7W8ZNB6"/>
<evidence type="ECO:0000313" key="2">
    <source>
        <dbReference type="EMBL" id="MBB5636932.1"/>
    </source>
</evidence>
<dbReference type="SUPFAM" id="SSF49464">
    <property type="entry name" value="Carboxypeptidase regulatory domain-like"/>
    <property type="match status" value="1"/>
</dbReference>
<sequence length="412" mass="47013">MKKTILFLISIITLLTGSIVSAQTYHVIDGVVIDEKGETLPYVSLRITGRAGTMTNADGGFVFKYKQTVDKDSLLVSYIGYKNLSIPFSALHTSMKIRLEPAAVNLKEVVITGISAESIIRQAIKDIPKNYDTSPFEMKGFYRESGKVDTNYLSFAEASLHILNPGYTTDKRDLIVINKERNLKKIGEKEVNNPLHLSVDGAPYTILLSDIIKNPAHTLGKDYAEKYKFEIAGSTEIYGEDAWLIQFDQRDGVKQALYKGTMVIIKSSFAIVSIDFALSPKGIEYAKADISFLARPVFSLLGYSIKKLNEEFSERYIKIDGKWYPYFYKIVTAHHFKARYQHLEGNLYINAEMFISKVNKIPELKYDSRLIMPRNYVFKNYVTEYKDDYWGDYNFIKPTNSLREITEKISPE</sequence>
<feature type="chain" id="PRO_5030627013" description="Carboxypeptidase-like protein" evidence="1">
    <location>
        <begin position="23"/>
        <end position="412"/>
    </location>
</feature>
<dbReference type="RefSeq" id="WP_183882832.1">
    <property type="nucleotide sequence ID" value="NZ_JACHCE010000004.1"/>
</dbReference>
<comment type="caution">
    <text evidence="2">The sequence shown here is derived from an EMBL/GenBank/DDBJ whole genome shotgun (WGS) entry which is preliminary data.</text>
</comment>
<evidence type="ECO:0008006" key="4">
    <source>
        <dbReference type="Google" id="ProtNLM"/>
    </source>
</evidence>
<feature type="signal peptide" evidence="1">
    <location>
        <begin position="1"/>
        <end position="22"/>
    </location>
</feature>
<evidence type="ECO:0000313" key="3">
    <source>
        <dbReference type="Proteomes" id="UP000537204"/>
    </source>
</evidence>
<proteinExistence type="predicted"/>
<keyword evidence="1" id="KW-0732">Signal</keyword>
<dbReference type="EMBL" id="JACHCE010000004">
    <property type="protein sequence ID" value="MBB5636932.1"/>
    <property type="molecule type" value="Genomic_DNA"/>
</dbReference>
<dbReference type="Pfam" id="PF13715">
    <property type="entry name" value="CarbopepD_reg_2"/>
    <property type="match status" value="1"/>
</dbReference>
<dbReference type="InterPro" id="IPR008969">
    <property type="entry name" value="CarboxyPept-like_regulatory"/>
</dbReference>
<name>A0A7W8ZNB6_9SPHI</name>
<accession>A0A7W8ZNB6</accession>
<reference evidence="2 3" key="1">
    <citation type="submission" date="2020-08" db="EMBL/GenBank/DDBJ databases">
        <title>Genomic Encyclopedia of Type Strains, Phase IV (KMG-V): Genome sequencing to study the core and pangenomes of soil and plant-associated prokaryotes.</title>
        <authorList>
            <person name="Whitman W."/>
        </authorList>
    </citation>
    <scope>NUCLEOTIDE SEQUENCE [LARGE SCALE GENOMIC DNA]</scope>
    <source>
        <strain evidence="2 3">S3M1</strain>
    </source>
</reference>
<organism evidence="2 3">
    <name type="scientific">Pedobacter cryoconitis</name>
    <dbReference type="NCBI Taxonomy" id="188932"/>
    <lineage>
        <taxon>Bacteria</taxon>
        <taxon>Pseudomonadati</taxon>
        <taxon>Bacteroidota</taxon>
        <taxon>Sphingobacteriia</taxon>
        <taxon>Sphingobacteriales</taxon>
        <taxon>Sphingobacteriaceae</taxon>
        <taxon>Pedobacter</taxon>
    </lineage>
</organism>